<evidence type="ECO:0000256" key="9">
    <source>
        <dbReference type="ARBA" id="ARBA00022989"/>
    </source>
</evidence>
<comment type="subcellular location">
    <subcellularLocation>
        <location evidence="2">Cell membrane</location>
        <topology evidence="2">Multi-pass membrane protein</topology>
    </subcellularLocation>
</comment>
<feature type="transmembrane region" description="Helical" evidence="13">
    <location>
        <begin position="128"/>
        <end position="157"/>
    </location>
</feature>
<dbReference type="PANTHER" id="PTHR30529:SF1">
    <property type="entry name" value="CYTOCHROME B561 HOMOLOG 2"/>
    <property type="match status" value="1"/>
</dbReference>
<keyword evidence="6 13" id="KW-0812">Transmembrane</keyword>
<comment type="cofactor">
    <cofactor evidence="1">
        <name>heme b</name>
        <dbReference type="ChEBI" id="CHEBI:60344"/>
    </cofactor>
</comment>
<evidence type="ECO:0000256" key="4">
    <source>
        <dbReference type="ARBA" id="ARBA00022475"/>
    </source>
</evidence>
<feature type="transmembrane region" description="Helical" evidence="13">
    <location>
        <begin position="76"/>
        <end position="102"/>
    </location>
</feature>
<dbReference type="GO" id="GO:0022904">
    <property type="term" value="P:respiratory electron transport chain"/>
    <property type="evidence" value="ECO:0007669"/>
    <property type="project" value="InterPro"/>
</dbReference>
<accession>A0A1H0K437</accession>
<dbReference type="OrthoDB" id="9793784at2"/>
<dbReference type="Proteomes" id="UP000199075">
    <property type="component" value="Unassembled WGS sequence"/>
</dbReference>
<dbReference type="Pfam" id="PF01292">
    <property type="entry name" value="Ni_hydr_CYTB"/>
    <property type="match status" value="1"/>
</dbReference>
<evidence type="ECO:0000313" key="16">
    <source>
        <dbReference type="Proteomes" id="UP000199075"/>
    </source>
</evidence>
<keyword evidence="16" id="KW-1185">Reference proteome</keyword>
<dbReference type="GO" id="GO:0009055">
    <property type="term" value="F:electron transfer activity"/>
    <property type="evidence" value="ECO:0007669"/>
    <property type="project" value="InterPro"/>
</dbReference>
<dbReference type="RefSeq" id="WP_089679514.1">
    <property type="nucleotide sequence ID" value="NZ_FNIV01000007.1"/>
</dbReference>
<dbReference type="AlphaFoldDB" id="A0A1H0K437"/>
<proteinExistence type="inferred from homology"/>
<feature type="transmembrane region" description="Helical" evidence="13">
    <location>
        <begin position="14"/>
        <end position="36"/>
    </location>
</feature>
<dbReference type="PANTHER" id="PTHR30529">
    <property type="entry name" value="CYTOCHROME B561"/>
    <property type="match status" value="1"/>
</dbReference>
<organism evidence="15 16">
    <name type="scientific">Halomonas shengliensis</name>
    <dbReference type="NCBI Taxonomy" id="419597"/>
    <lineage>
        <taxon>Bacteria</taxon>
        <taxon>Pseudomonadati</taxon>
        <taxon>Pseudomonadota</taxon>
        <taxon>Gammaproteobacteria</taxon>
        <taxon>Oceanospirillales</taxon>
        <taxon>Halomonadaceae</taxon>
        <taxon>Halomonas</taxon>
    </lineage>
</organism>
<evidence type="ECO:0000256" key="3">
    <source>
        <dbReference type="ARBA" id="ARBA00022448"/>
    </source>
</evidence>
<name>A0A1H0K437_9GAMM</name>
<evidence type="ECO:0000256" key="7">
    <source>
        <dbReference type="ARBA" id="ARBA00022723"/>
    </source>
</evidence>
<evidence type="ECO:0000256" key="10">
    <source>
        <dbReference type="ARBA" id="ARBA00023004"/>
    </source>
</evidence>
<evidence type="ECO:0000256" key="2">
    <source>
        <dbReference type="ARBA" id="ARBA00004651"/>
    </source>
</evidence>
<keyword evidence="8" id="KW-0249">Electron transport</keyword>
<keyword evidence="11 13" id="KW-0472">Membrane</keyword>
<reference evidence="16" key="1">
    <citation type="submission" date="2016-10" db="EMBL/GenBank/DDBJ databases">
        <authorList>
            <person name="Varghese N."/>
            <person name="Submissions S."/>
        </authorList>
    </citation>
    <scope>NUCLEOTIDE SEQUENCE [LARGE SCALE GENOMIC DNA]</scope>
    <source>
        <strain evidence="16">CGMCC 1.6444</strain>
    </source>
</reference>
<evidence type="ECO:0000256" key="8">
    <source>
        <dbReference type="ARBA" id="ARBA00022982"/>
    </source>
</evidence>
<dbReference type="GO" id="GO:0005886">
    <property type="term" value="C:plasma membrane"/>
    <property type="evidence" value="ECO:0007669"/>
    <property type="project" value="UniProtKB-SubCell"/>
</dbReference>
<evidence type="ECO:0000256" key="12">
    <source>
        <dbReference type="ARBA" id="ARBA00037975"/>
    </source>
</evidence>
<evidence type="ECO:0000256" key="6">
    <source>
        <dbReference type="ARBA" id="ARBA00022692"/>
    </source>
</evidence>
<feature type="domain" description="Cytochrome b561 bacterial/Ni-hydrogenase" evidence="14">
    <location>
        <begin position="7"/>
        <end position="172"/>
    </location>
</feature>
<protein>
    <submittedName>
        <fullName evidence="15">Cytochrome b561</fullName>
    </submittedName>
</protein>
<gene>
    <name evidence="15" type="ORF">SAMN04487957_10763</name>
</gene>
<keyword evidence="5" id="KW-0349">Heme</keyword>
<evidence type="ECO:0000256" key="5">
    <source>
        <dbReference type="ARBA" id="ARBA00022617"/>
    </source>
</evidence>
<dbReference type="EMBL" id="FNIV01000007">
    <property type="protein sequence ID" value="SDO50627.1"/>
    <property type="molecule type" value="Genomic_DNA"/>
</dbReference>
<feature type="transmembrane region" description="Helical" evidence="13">
    <location>
        <begin position="48"/>
        <end position="69"/>
    </location>
</feature>
<evidence type="ECO:0000259" key="14">
    <source>
        <dbReference type="Pfam" id="PF01292"/>
    </source>
</evidence>
<dbReference type="SUPFAM" id="SSF81342">
    <property type="entry name" value="Transmembrane di-heme cytochromes"/>
    <property type="match status" value="1"/>
</dbReference>
<evidence type="ECO:0000256" key="11">
    <source>
        <dbReference type="ARBA" id="ARBA00023136"/>
    </source>
</evidence>
<evidence type="ECO:0000256" key="13">
    <source>
        <dbReference type="SAM" id="Phobius"/>
    </source>
</evidence>
<keyword evidence="3" id="KW-0813">Transport</keyword>
<dbReference type="InterPro" id="IPR011577">
    <property type="entry name" value="Cyt_b561_bac/Ni-Hgenase"/>
</dbReference>
<evidence type="ECO:0000313" key="15">
    <source>
        <dbReference type="EMBL" id="SDO50627.1"/>
    </source>
</evidence>
<keyword evidence="7" id="KW-0479">Metal-binding</keyword>
<dbReference type="InterPro" id="IPR052168">
    <property type="entry name" value="Cytochrome_b561_oxidase"/>
</dbReference>
<keyword evidence="9 13" id="KW-1133">Transmembrane helix</keyword>
<comment type="similarity">
    <text evidence="12">Belongs to the cytochrome b561 family.</text>
</comment>
<sequence length="190" mass="20537">MSVNAAHYGRVSRLLHWGMAALFAFQFLTAIVRFALPDTALEAAVWGAHKPLGALLMLLVAVRLGWALVERARRPAAINLAACVGHLALYLLMVAVPLVALLRQYGSGRAFAPFGIPLMPGFEGEIEWMAAVGGIFHGLLGWALLALIVGHVAMALLHRRMADEDVLVRMLPRRGTPSDTEGRREAGSAR</sequence>
<evidence type="ECO:0000256" key="1">
    <source>
        <dbReference type="ARBA" id="ARBA00001970"/>
    </source>
</evidence>
<dbReference type="STRING" id="419597.SAMN04487957_10763"/>
<dbReference type="InterPro" id="IPR016174">
    <property type="entry name" value="Di-haem_cyt_TM"/>
</dbReference>
<dbReference type="GO" id="GO:0020037">
    <property type="term" value="F:heme binding"/>
    <property type="evidence" value="ECO:0007669"/>
    <property type="project" value="TreeGrafter"/>
</dbReference>
<dbReference type="GO" id="GO:0046872">
    <property type="term" value="F:metal ion binding"/>
    <property type="evidence" value="ECO:0007669"/>
    <property type="project" value="UniProtKB-KW"/>
</dbReference>
<keyword evidence="4" id="KW-1003">Cell membrane</keyword>
<keyword evidence="10" id="KW-0408">Iron</keyword>